<dbReference type="PROSITE" id="PS51257">
    <property type="entry name" value="PROKAR_LIPOPROTEIN"/>
    <property type="match status" value="1"/>
</dbReference>
<proteinExistence type="predicted"/>
<dbReference type="Proteomes" id="UP000297792">
    <property type="component" value="Unassembled WGS sequence"/>
</dbReference>
<evidence type="ECO:0000313" key="2">
    <source>
        <dbReference type="Proteomes" id="UP000297792"/>
    </source>
</evidence>
<dbReference type="RefSeq" id="WP_135362368.1">
    <property type="nucleotide sequence ID" value="NZ_RWJZ01000030.1"/>
</dbReference>
<dbReference type="AlphaFoldDB" id="A0A4Z0HKB6"/>
<sequence>MKIGNSMIRLTGVVGVLVAGVFASVTGCADPSPAAPAAGSSLTLQDLLSAPVPALCQHDPGNLVNGQLPSQDSHPGSVRIAQRNDEPDRSYKVAFGNLTGGANTDAAMVTDCSAGGVPWPETVQLYTAGPTLLGGVNLGDLTHSREVVTDLSISDGVAHVNWLANGPNDGECCPTIKMAADLRWDGSAVSAQNVRRLN</sequence>
<comment type="caution">
    <text evidence="1">The sequence shown here is derived from an EMBL/GenBank/DDBJ whole genome shotgun (WGS) entry which is preliminary data.</text>
</comment>
<reference evidence="1 2" key="1">
    <citation type="submission" date="2018-12" db="EMBL/GenBank/DDBJ databases">
        <title>Draft genome sequences of Mycolicibacterium peregrinum isolated from a pig with lymphadenitis and from soil on the same Japanese pig farm.</title>
        <authorList>
            <person name="Komatsu T."/>
            <person name="Ohya K."/>
            <person name="Sawai K."/>
            <person name="Odoi J.O."/>
            <person name="Otsu K."/>
            <person name="Ota A."/>
            <person name="Ito T."/>
            <person name="Kawai M."/>
            <person name="Maruyama F."/>
        </authorList>
    </citation>
    <scope>NUCLEOTIDE SEQUENCE [LARGE SCALE GENOMIC DNA]</scope>
    <source>
        <strain evidence="1 2">138</strain>
    </source>
</reference>
<name>A0A4Z0HKB6_MYCPR</name>
<evidence type="ECO:0008006" key="3">
    <source>
        <dbReference type="Google" id="ProtNLM"/>
    </source>
</evidence>
<organism evidence="1 2">
    <name type="scientific">Mycolicibacterium peregrinum</name>
    <name type="common">Mycobacterium peregrinum</name>
    <dbReference type="NCBI Taxonomy" id="43304"/>
    <lineage>
        <taxon>Bacteria</taxon>
        <taxon>Bacillati</taxon>
        <taxon>Actinomycetota</taxon>
        <taxon>Actinomycetes</taxon>
        <taxon>Mycobacteriales</taxon>
        <taxon>Mycobacteriaceae</taxon>
        <taxon>Mycolicibacterium</taxon>
    </lineage>
</organism>
<dbReference type="EMBL" id="RWKA01000029">
    <property type="protein sequence ID" value="TGB36022.1"/>
    <property type="molecule type" value="Genomic_DNA"/>
</dbReference>
<evidence type="ECO:0000313" key="1">
    <source>
        <dbReference type="EMBL" id="TGB36022.1"/>
    </source>
</evidence>
<accession>A0A4Z0HKB6</accession>
<keyword evidence="2" id="KW-1185">Reference proteome</keyword>
<protein>
    <recommendedName>
        <fullName evidence="3">LppP/LprE family lipoprotein</fullName>
    </recommendedName>
</protein>
<gene>
    <name evidence="1" type="ORF">EJD98_30495</name>
</gene>